<evidence type="ECO:0000313" key="1">
    <source>
        <dbReference type="EMBL" id="EIM94531.1"/>
    </source>
</evidence>
<sequence>MLLIFQKKKKRRKNARLPLTSSCGLGHLDVVIVSAGVGTLSALGATLVDVVLPKEGVIHYEAAMPMDSLVMAHGYAR</sequence>
<comment type="caution">
    <text evidence="1">The sequence shown here is derived from an EMBL/GenBank/DDBJ whole genome shotgun (WGS) entry which is preliminary data.</text>
</comment>
<proteinExistence type="predicted"/>
<dbReference type="RefSeq" id="WP_009770470.1">
    <property type="nucleotide sequence ID" value="NZ_AKAU01000270.1"/>
</dbReference>
<evidence type="ECO:0000313" key="2">
    <source>
        <dbReference type="Proteomes" id="UP000004980"/>
    </source>
</evidence>
<dbReference type="EMBL" id="AKAU01000270">
    <property type="protein sequence ID" value="EIM94531.1"/>
    <property type="molecule type" value="Genomic_DNA"/>
</dbReference>
<gene>
    <name evidence="1" type="ORF">WQE_43824</name>
</gene>
<name>A0ABN0F7I4_9BURK</name>
<accession>A0ABN0F7I4</accession>
<reference evidence="1 2" key="1">
    <citation type="journal article" date="2012" name="J. Bacteriol.">
        <title>Draft Genome Sequence of the Soil Bacterium Burkholderia terrae Strain BS001, Which Interacts with Fungal Surface Structures.</title>
        <authorList>
            <person name="Nazir R."/>
            <person name="Hansen M.A."/>
            <person name="Sorensen S."/>
            <person name="van Elsas J.D."/>
        </authorList>
    </citation>
    <scope>NUCLEOTIDE SEQUENCE [LARGE SCALE GENOMIC DNA]</scope>
    <source>
        <strain evidence="1 2">BS001</strain>
    </source>
</reference>
<dbReference type="Proteomes" id="UP000004980">
    <property type="component" value="Unassembled WGS sequence"/>
</dbReference>
<protein>
    <submittedName>
        <fullName evidence="1">Uncharacterized protein</fullName>
    </submittedName>
</protein>
<keyword evidence="2" id="KW-1185">Reference proteome</keyword>
<organism evidence="1 2">
    <name type="scientific">Paraburkholderia hospita</name>
    <dbReference type="NCBI Taxonomy" id="169430"/>
    <lineage>
        <taxon>Bacteria</taxon>
        <taxon>Pseudomonadati</taxon>
        <taxon>Pseudomonadota</taxon>
        <taxon>Betaproteobacteria</taxon>
        <taxon>Burkholderiales</taxon>
        <taxon>Burkholderiaceae</taxon>
        <taxon>Paraburkholderia</taxon>
    </lineage>
</organism>